<dbReference type="InterPro" id="IPR019734">
    <property type="entry name" value="TPR_rpt"/>
</dbReference>
<evidence type="ECO:0000313" key="6">
    <source>
        <dbReference type="Proteomes" id="UP000316726"/>
    </source>
</evidence>
<gene>
    <name evidence="5" type="ORF">A3770_04p34350</name>
</gene>
<dbReference type="GO" id="GO:0072380">
    <property type="term" value="C:TRC complex"/>
    <property type="evidence" value="ECO:0007669"/>
    <property type="project" value="TreeGrafter"/>
</dbReference>
<dbReference type="InterPro" id="IPR047150">
    <property type="entry name" value="SGT"/>
</dbReference>
<dbReference type="SUPFAM" id="SSF48371">
    <property type="entry name" value="ARM repeat"/>
    <property type="match status" value="1"/>
</dbReference>
<accession>A0A5B8MKD6</accession>
<feature type="region of interest" description="Disordered" evidence="4">
    <location>
        <begin position="1"/>
        <end position="20"/>
    </location>
</feature>
<proteinExistence type="predicted"/>
<dbReference type="SUPFAM" id="SSF53335">
    <property type="entry name" value="S-adenosyl-L-methionine-dependent methyltransferases"/>
    <property type="match status" value="1"/>
</dbReference>
<dbReference type="InterPro" id="IPR029063">
    <property type="entry name" value="SAM-dependent_MTases_sf"/>
</dbReference>
<dbReference type="PANTHER" id="PTHR45831:SF2">
    <property type="entry name" value="LD24721P"/>
    <property type="match status" value="1"/>
</dbReference>
<dbReference type="OrthoDB" id="245563at2759"/>
<keyword evidence="1" id="KW-0677">Repeat</keyword>
<feature type="repeat" description="TPR" evidence="3">
    <location>
        <begin position="54"/>
        <end position="87"/>
    </location>
</feature>
<dbReference type="SMART" id="SM00028">
    <property type="entry name" value="TPR"/>
    <property type="match status" value="3"/>
</dbReference>
<dbReference type="InterPro" id="IPR016024">
    <property type="entry name" value="ARM-type_fold"/>
</dbReference>
<evidence type="ECO:0000313" key="5">
    <source>
        <dbReference type="EMBL" id="QDZ20917.1"/>
    </source>
</evidence>
<keyword evidence="6" id="KW-1185">Reference proteome</keyword>
<dbReference type="EMBL" id="CP031037">
    <property type="protein sequence ID" value="QDZ20917.1"/>
    <property type="molecule type" value="Genomic_DNA"/>
</dbReference>
<dbReference type="GO" id="GO:0060090">
    <property type="term" value="F:molecular adaptor activity"/>
    <property type="evidence" value="ECO:0007669"/>
    <property type="project" value="TreeGrafter"/>
</dbReference>
<dbReference type="STRING" id="1764295.A0A5B8MKD6"/>
<dbReference type="Proteomes" id="UP000316726">
    <property type="component" value="Chromosome 4"/>
</dbReference>
<name>A0A5B8MKD6_9CHLO</name>
<evidence type="ECO:0000256" key="2">
    <source>
        <dbReference type="ARBA" id="ARBA00022803"/>
    </source>
</evidence>
<protein>
    <submittedName>
        <fullName evidence="5">Uncharacterized protein</fullName>
    </submittedName>
</protein>
<dbReference type="Gene3D" id="3.40.50.150">
    <property type="entry name" value="Vaccinia Virus protein VP39"/>
    <property type="match status" value="1"/>
</dbReference>
<dbReference type="PANTHER" id="PTHR45831">
    <property type="entry name" value="LD24721P"/>
    <property type="match status" value="1"/>
</dbReference>
<dbReference type="InterPro" id="IPR011990">
    <property type="entry name" value="TPR-like_helical_dom_sf"/>
</dbReference>
<dbReference type="SUPFAM" id="SSF48452">
    <property type="entry name" value="TPR-like"/>
    <property type="match status" value="1"/>
</dbReference>
<sequence>MGSRVGEVVPGSGGLRTATSLDKVGAETMREVAPLEERKGRAREDHLHQLSINSTFYREKGNRAFKKRKYDVAYEFYTKGIRHQPTSKLFCNRSIASLRRGNLHDAFVDASLAMKLQPSNVKAYVRRAAALQKLGKLKEAAEDLEKACSLGTASDGFALKMLEDVRLCLARVEGLSDEGAAAKQAPASPPRASEGAEDSMHLLEEALCALDAVGTAPSSERATEAEAASGAKRVRQNLKQLEVLLGGEEKCVDYFFSRSGVSKVFDAFAFDNLMVLRIVSQISGAGSHAETLSSETAKRAHRIMFLNETSIAHLKIVMECVLKRRVTLVGTALDILHVMMERREFREHFLEGSVADVMLPTTLAMFAKASESLSEKCGAVIMRIAHMKKFVNFAVQHYQHFTRGLVRCCMSSEGWPKAIALAILQKVQHSKAILAMLSGRDLGLGISNILQEAVSSQSQGEQMFVSAAYNTEQLEQLGDILDICTSLCIPRRSPSGQSVSKEFVTELSDKGVWAIVVMMIESHSHKLKGAAITLFVSACKCMPELSFSVAKDKDAFQTFFDIFTNSADPKRQEEVSYVANILSNVPEFHHFISTRCPLGNLLKIVQGQTSDLAVVALCRILLCVSKNDEEFRDKLCSDIDLLRILVELWYGRKATAKFYVLQLLQLLLSEEKASKLLTESASEGQVVALVEDLAKHKVMAEAYETGGASLFSPPVENDMIVMEKSRLVDQLDIEKLCVYLGTLVRPGDEENIVVELCAASGRMLGSRHLCAQIAQKMQRSSIYAVDWVKSLVDQVASQTSRENVYTVLCDYETVDQLPVSANLTLIAGVWQSLEDPPQLFQSIRSKLRVDGKVVLMERDKECLEDAKHWAKKSGFTMFAEPTVPGCSVCVFSP</sequence>
<evidence type="ECO:0000256" key="1">
    <source>
        <dbReference type="ARBA" id="ARBA00022737"/>
    </source>
</evidence>
<evidence type="ECO:0000256" key="3">
    <source>
        <dbReference type="PROSITE-ProRule" id="PRU00339"/>
    </source>
</evidence>
<reference evidence="5 6" key="1">
    <citation type="submission" date="2018-07" db="EMBL/GenBank/DDBJ databases">
        <title>The complete nuclear genome of the prasinophyte Chloropicon primus (CCMP1205).</title>
        <authorList>
            <person name="Pombert J.-F."/>
            <person name="Otis C."/>
            <person name="Turmel M."/>
            <person name="Lemieux C."/>
        </authorList>
    </citation>
    <scope>NUCLEOTIDE SEQUENCE [LARGE SCALE GENOMIC DNA]</scope>
    <source>
        <strain evidence="5 6">CCMP1205</strain>
    </source>
</reference>
<dbReference type="Gene3D" id="1.25.40.10">
    <property type="entry name" value="Tetratricopeptide repeat domain"/>
    <property type="match status" value="1"/>
</dbReference>
<dbReference type="GO" id="GO:0016020">
    <property type="term" value="C:membrane"/>
    <property type="evidence" value="ECO:0007669"/>
    <property type="project" value="TreeGrafter"/>
</dbReference>
<evidence type="ECO:0000256" key="4">
    <source>
        <dbReference type="SAM" id="MobiDB-lite"/>
    </source>
</evidence>
<dbReference type="GO" id="GO:0006620">
    <property type="term" value="P:post-translational protein targeting to endoplasmic reticulum membrane"/>
    <property type="evidence" value="ECO:0007669"/>
    <property type="project" value="TreeGrafter"/>
</dbReference>
<dbReference type="AlphaFoldDB" id="A0A5B8MKD6"/>
<dbReference type="PROSITE" id="PS50005">
    <property type="entry name" value="TPR"/>
    <property type="match status" value="1"/>
</dbReference>
<organism evidence="5 6">
    <name type="scientific">Chloropicon primus</name>
    <dbReference type="NCBI Taxonomy" id="1764295"/>
    <lineage>
        <taxon>Eukaryota</taxon>
        <taxon>Viridiplantae</taxon>
        <taxon>Chlorophyta</taxon>
        <taxon>Chloropicophyceae</taxon>
        <taxon>Chloropicales</taxon>
        <taxon>Chloropicaceae</taxon>
        <taxon>Chloropicon</taxon>
    </lineage>
</organism>
<keyword evidence="2 3" id="KW-0802">TPR repeat</keyword>